<dbReference type="InterPro" id="IPR008271">
    <property type="entry name" value="Ser/Thr_kinase_AS"/>
</dbReference>
<evidence type="ECO:0000313" key="9">
    <source>
        <dbReference type="EMBL" id="JAC66883.1"/>
    </source>
</evidence>
<keyword evidence="4 9" id="KW-0418">Kinase</keyword>
<dbReference type="InterPro" id="IPR050167">
    <property type="entry name" value="Ser_Thr_protein_kinase"/>
</dbReference>
<keyword evidence="5 6" id="KW-0067">ATP-binding</keyword>
<feature type="binding site" evidence="6">
    <location>
        <position position="316"/>
    </location>
    <ligand>
        <name>ATP</name>
        <dbReference type="ChEBI" id="CHEBI:30616"/>
    </ligand>
</feature>
<evidence type="ECO:0000256" key="4">
    <source>
        <dbReference type="ARBA" id="ARBA00022777"/>
    </source>
</evidence>
<proteinExistence type="predicted"/>
<dbReference type="InterPro" id="IPR011009">
    <property type="entry name" value="Kinase-like_dom_sf"/>
</dbReference>
<feature type="region of interest" description="Disordered" evidence="7">
    <location>
        <begin position="527"/>
        <end position="556"/>
    </location>
</feature>
<dbReference type="PROSITE" id="PS50011">
    <property type="entry name" value="PROTEIN_KINASE_DOM"/>
    <property type="match status" value="1"/>
</dbReference>
<feature type="compositionally biased region" description="Low complexity" evidence="7">
    <location>
        <begin position="540"/>
        <end position="554"/>
    </location>
</feature>
<dbReference type="SMART" id="SM00220">
    <property type="entry name" value="S_TKc"/>
    <property type="match status" value="1"/>
</dbReference>
<dbReference type="InterPro" id="IPR001245">
    <property type="entry name" value="Ser-Thr/Tyr_kinase_cat_dom"/>
</dbReference>
<dbReference type="SUPFAM" id="SSF56112">
    <property type="entry name" value="Protein kinase-like (PK-like)"/>
    <property type="match status" value="1"/>
</dbReference>
<gene>
    <name evidence="9" type="ORF">TSPGSL018_12558</name>
</gene>
<keyword evidence="3 6" id="KW-0547">Nucleotide-binding</keyword>
<feature type="region of interest" description="Disordered" evidence="7">
    <location>
        <begin position="218"/>
        <end position="242"/>
    </location>
</feature>
<protein>
    <submittedName>
        <fullName evidence="9">Kinase superfamily protein with octicosapeptide phox bem1p isoform 1</fullName>
    </submittedName>
</protein>
<dbReference type="PROSITE" id="PS00108">
    <property type="entry name" value="PROTEIN_KINASE_ST"/>
    <property type="match status" value="1"/>
</dbReference>
<dbReference type="InterPro" id="IPR000719">
    <property type="entry name" value="Prot_kinase_dom"/>
</dbReference>
<dbReference type="GO" id="GO:0005737">
    <property type="term" value="C:cytoplasm"/>
    <property type="evidence" value="ECO:0007669"/>
    <property type="project" value="TreeGrafter"/>
</dbReference>
<dbReference type="GO" id="GO:0004674">
    <property type="term" value="F:protein serine/threonine kinase activity"/>
    <property type="evidence" value="ECO:0007669"/>
    <property type="project" value="UniProtKB-KW"/>
</dbReference>
<dbReference type="Gene3D" id="1.10.510.10">
    <property type="entry name" value="Transferase(Phosphotransferase) domain 1"/>
    <property type="match status" value="1"/>
</dbReference>
<dbReference type="PANTHER" id="PTHR23257">
    <property type="entry name" value="SERINE-THREONINE PROTEIN KINASE"/>
    <property type="match status" value="1"/>
</dbReference>
<keyword evidence="1" id="KW-0723">Serine/threonine-protein kinase</keyword>
<dbReference type="InterPro" id="IPR017441">
    <property type="entry name" value="Protein_kinase_ATP_BS"/>
</dbReference>
<feature type="domain" description="Protein kinase" evidence="8">
    <location>
        <begin position="288"/>
        <end position="581"/>
    </location>
</feature>
<dbReference type="EMBL" id="GBEZ01019707">
    <property type="protein sequence ID" value="JAC66883.1"/>
    <property type="molecule type" value="Transcribed_RNA"/>
</dbReference>
<evidence type="ECO:0000256" key="3">
    <source>
        <dbReference type="ARBA" id="ARBA00022741"/>
    </source>
</evidence>
<evidence type="ECO:0000256" key="7">
    <source>
        <dbReference type="SAM" id="MobiDB-lite"/>
    </source>
</evidence>
<name>A0A061R4G4_9CHLO</name>
<dbReference type="PROSITE" id="PS00107">
    <property type="entry name" value="PROTEIN_KINASE_ATP"/>
    <property type="match status" value="1"/>
</dbReference>
<reference evidence="9" key="1">
    <citation type="submission" date="2014-05" db="EMBL/GenBank/DDBJ databases">
        <title>The transcriptome of the halophilic microalga Tetraselmis sp. GSL018 isolated from the Great Salt Lake, Utah.</title>
        <authorList>
            <person name="Jinkerson R.E."/>
            <person name="D'Adamo S."/>
            <person name="Posewitz M.C."/>
        </authorList>
    </citation>
    <scope>NUCLEOTIDE SEQUENCE</scope>
    <source>
        <strain evidence="9">GSL018</strain>
    </source>
</reference>
<dbReference type="PANTHER" id="PTHR23257:SF963">
    <property type="entry name" value="AT08303P"/>
    <property type="match status" value="1"/>
</dbReference>
<evidence type="ECO:0000259" key="8">
    <source>
        <dbReference type="PROSITE" id="PS50011"/>
    </source>
</evidence>
<evidence type="ECO:0000256" key="1">
    <source>
        <dbReference type="ARBA" id="ARBA00022527"/>
    </source>
</evidence>
<dbReference type="AlphaFoldDB" id="A0A061R4G4"/>
<sequence>MRSHGADTGQGQMLRRRERNTSSPEDDHVLVNCFQGLNIAQQRPGSFGSSSSISGSALDSVIPLSSACSAATLSGQNRALEELAVRSQVGACAKNTVKALCSFGGVFVESTSNEFGKTYQGGTTRLLNLEIRKTTTLEELISQLHVSGINSESSSSASDEQEMLVHYELPEEHGVYVALMTDQDLTNMYEEWFVSQVTPGPTRKLRLFVEMRVRNSPPISGQQAARGSNNSRDGSCLSSRYTSNDAAEADEAALDKEDHVELETLPETTWALSELLKDRMEVIRKSDVTVTKLLGAGGYGEVYLGKWRDATDVAVKCLSVALIAAGGDLNDPSSQHVSELIEEARMLFSLRHPNIVWVYGIVIDQPGDEADTRFRSPAIIAEFMASGSLRAALSRHDQALKHGWVRVIIALDAARGMEYLHSKSIVHFDLKSGNLLLAWRDRRPTCKVADFGLSKQRRQTYVSGVKPHTGTLPWMAPEILKSPETVDEKVDVYSFGIVMWELWTSLEPHAGVMYANLLHRRMTQANVRPPIPGTRDWDSGESPGPAEPAPGWSALMQECWAEEPRDRPSFQVVVARLQDMLEQVRPSRRPQQSRQGS</sequence>
<evidence type="ECO:0000256" key="6">
    <source>
        <dbReference type="PROSITE-ProRule" id="PRU10141"/>
    </source>
</evidence>
<evidence type="ECO:0000256" key="5">
    <source>
        <dbReference type="ARBA" id="ARBA00022840"/>
    </source>
</evidence>
<dbReference type="GO" id="GO:0007165">
    <property type="term" value="P:signal transduction"/>
    <property type="evidence" value="ECO:0007669"/>
    <property type="project" value="TreeGrafter"/>
</dbReference>
<dbReference type="GO" id="GO:0005524">
    <property type="term" value="F:ATP binding"/>
    <property type="evidence" value="ECO:0007669"/>
    <property type="project" value="UniProtKB-UniRule"/>
</dbReference>
<accession>A0A061R4G4</accession>
<organism evidence="9">
    <name type="scientific">Tetraselmis sp. GSL018</name>
    <dbReference type="NCBI Taxonomy" id="582737"/>
    <lineage>
        <taxon>Eukaryota</taxon>
        <taxon>Viridiplantae</taxon>
        <taxon>Chlorophyta</taxon>
        <taxon>core chlorophytes</taxon>
        <taxon>Chlorodendrophyceae</taxon>
        <taxon>Chlorodendrales</taxon>
        <taxon>Chlorodendraceae</taxon>
        <taxon>Tetraselmis</taxon>
    </lineage>
</organism>
<evidence type="ECO:0000256" key="2">
    <source>
        <dbReference type="ARBA" id="ARBA00022679"/>
    </source>
</evidence>
<feature type="region of interest" description="Disordered" evidence="7">
    <location>
        <begin position="1"/>
        <end position="26"/>
    </location>
</feature>
<dbReference type="Pfam" id="PF07714">
    <property type="entry name" value="PK_Tyr_Ser-Thr"/>
    <property type="match status" value="1"/>
</dbReference>
<dbReference type="CDD" id="cd13999">
    <property type="entry name" value="STKc_MAP3K-like"/>
    <property type="match status" value="1"/>
</dbReference>
<keyword evidence="2" id="KW-0808">Transferase</keyword>